<dbReference type="EMBL" id="CM056741">
    <property type="protein sequence ID" value="KAJ8684873.1"/>
    <property type="molecule type" value="Genomic_DNA"/>
</dbReference>
<evidence type="ECO:0000313" key="1">
    <source>
        <dbReference type="EMBL" id="KAJ8684873.1"/>
    </source>
</evidence>
<proteinExistence type="predicted"/>
<accession>A0ACC2PP27</accession>
<comment type="caution">
    <text evidence="1">The sequence shown here is derived from an EMBL/GenBank/DDBJ whole genome shotgun (WGS) entry which is preliminary data.</text>
</comment>
<reference evidence="1" key="1">
    <citation type="submission" date="2023-04" db="EMBL/GenBank/DDBJ databases">
        <title>A chromosome-level genome assembly of the parasitoid wasp Eretmocerus hayati.</title>
        <authorList>
            <person name="Zhong Y."/>
            <person name="Liu S."/>
            <person name="Liu Y."/>
        </authorList>
    </citation>
    <scope>NUCLEOTIDE SEQUENCE</scope>
    <source>
        <strain evidence="1">ZJU_SS_LIU_2023</strain>
    </source>
</reference>
<name>A0ACC2PP27_9HYME</name>
<protein>
    <submittedName>
        <fullName evidence="1">Uncharacterized protein</fullName>
    </submittedName>
</protein>
<gene>
    <name evidence="1" type="ORF">QAD02_020666</name>
</gene>
<dbReference type="Proteomes" id="UP001239111">
    <property type="component" value="Chromosome 1"/>
</dbReference>
<sequence>MESQTSTFPSNGEGTSTSFSFADPIGIPETRNTPDPTERACDEATHPQQKDETKEQVSSTVDGEKQIYEEIEDAFRRILKTSLKNGSIGGESEQSLVDSFSEHYRRVSHDVNMTIEDKMHSFIGQVFAKITGKLTPEQNEIVTALSEMVENSLKNLSDEMNLKFEEHLMFHNQIENELAVVKSDLEEQIDEINSKIYEQEEERPTLKDEMELRNYRLEIENRFAKGQRDLQLRVVELEKLVTSNAGENEMSWLDTNDHLAQFETQIKYANDRISSYSDDIDENHEEMNERIDRVQTRIDRIEWDLNIASDEVAEITSTTSEESSGGIQIRAAVESLLRAEEGVDPGNPPLVIDEEGESEEKEEEEEEPEMNRVQPLPENIDDEDRAIFGLLDVGDLQRCPTPRREPEHRAENFLGWGGEWDDLEIEKGDEQKEEEVYSTKIRFKSDMRGVKEDSPFFELAQRGRGVYMAVVDVDDVSEFFVFVKKKKLMFEFSRKGWVDILDAYDNLKLFVNDEGHERKQITLGDNFLGKKWVKKHFSLRRKMNERTRKRRRRRMQAES</sequence>
<organism evidence="1 2">
    <name type="scientific">Eretmocerus hayati</name>
    <dbReference type="NCBI Taxonomy" id="131215"/>
    <lineage>
        <taxon>Eukaryota</taxon>
        <taxon>Metazoa</taxon>
        <taxon>Ecdysozoa</taxon>
        <taxon>Arthropoda</taxon>
        <taxon>Hexapoda</taxon>
        <taxon>Insecta</taxon>
        <taxon>Pterygota</taxon>
        <taxon>Neoptera</taxon>
        <taxon>Endopterygota</taxon>
        <taxon>Hymenoptera</taxon>
        <taxon>Apocrita</taxon>
        <taxon>Proctotrupomorpha</taxon>
        <taxon>Chalcidoidea</taxon>
        <taxon>Aphelinidae</taxon>
        <taxon>Aphelininae</taxon>
        <taxon>Eretmocerus</taxon>
    </lineage>
</organism>
<keyword evidence="2" id="KW-1185">Reference proteome</keyword>
<evidence type="ECO:0000313" key="2">
    <source>
        <dbReference type="Proteomes" id="UP001239111"/>
    </source>
</evidence>